<evidence type="ECO:0000256" key="4">
    <source>
        <dbReference type="ARBA" id="ARBA00021364"/>
    </source>
</evidence>
<comment type="catalytic activity">
    <reaction evidence="11 19">
        <text>L-glutamate + NH4(+) + ATP = L-glutamine + ADP + phosphate + H(+)</text>
        <dbReference type="Rhea" id="RHEA:16169"/>
        <dbReference type="ChEBI" id="CHEBI:15378"/>
        <dbReference type="ChEBI" id="CHEBI:28938"/>
        <dbReference type="ChEBI" id="CHEBI:29985"/>
        <dbReference type="ChEBI" id="CHEBI:30616"/>
        <dbReference type="ChEBI" id="CHEBI:43474"/>
        <dbReference type="ChEBI" id="CHEBI:58359"/>
        <dbReference type="ChEBI" id="CHEBI:456216"/>
        <dbReference type="EC" id="6.3.1.2"/>
    </reaction>
</comment>
<feature type="binding site" evidence="12">
    <location>
        <position position="298"/>
    </location>
    <ligand>
        <name>L-glutamate</name>
        <dbReference type="ChEBI" id="CHEBI:29985"/>
    </ligand>
</feature>
<dbReference type="PROSITE" id="PS00182">
    <property type="entry name" value="GLNA_ADENYLATION"/>
    <property type="match status" value="1"/>
</dbReference>
<evidence type="ECO:0000259" key="20">
    <source>
        <dbReference type="PROSITE" id="PS51986"/>
    </source>
</evidence>
<keyword evidence="5 18" id="KW-0963">Cytoplasm</keyword>
<dbReference type="SUPFAM" id="SSF55931">
    <property type="entry name" value="Glutamine synthetase/guanido kinase"/>
    <property type="match status" value="1"/>
</dbReference>
<feature type="binding site" evidence="14">
    <location>
        <position position="134"/>
    </location>
    <ligand>
        <name>Mg(2+)</name>
        <dbReference type="ChEBI" id="CHEBI:18420"/>
        <label>1</label>
    </ligand>
</feature>
<protein>
    <recommendedName>
        <fullName evidence="4 19">Glutamine synthetase</fullName>
        <ecNumber evidence="3 19">6.3.1.2</ecNumber>
    </recommendedName>
</protein>
<dbReference type="GeneID" id="87591127"/>
<dbReference type="FunFam" id="3.10.20.70:FF:000005">
    <property type="entry name" value="Glutamine synthetase"/>
    <property type="match status" value="1"/>
</dbReference>
<evidence type="ECO:0000256" key="13">
    <source>
        <dbReference type="PIRSR" id="PIRSR604809-2"/>
    </source>
</evidence>
<feature type="binding site" evidence="14">
    <location>
        <position position="196"/>
    </location>
    <ligand>
        <name>Mg(2+)</name>
        <dbReference type="ChEBI" id="CHEBI:18420"/>
        <label>1</label>
    </ligand>
</feature>
<feature type="binding site" evidence="12">
    <location>
        <position position="304"/>
    </location>
    <ligand>
        <name>L-glutamate</name>
        <dbReference type="ChEBI" id="CHEBI:29985"/>
    </ligand>
</feature>
<dbReference type="InterPro" id="IPR014746">
    <property type="entry name" value="Gln_synth/guanido_kin_cat_dom"/>
</dbReference>
<keyword evidence="7 14" id="KW-0479">Metal-binding</keyword>
<dbReference type="PROSITE" id="PS00180">
    <property type="entry name" value="GLNA_1"/>
    <property type="match status" value="1"/>
</dbReference>
<evidence type="ECO:0000256" key="10">
    <source>
        <dbReference type="ARBA" id="ARBA00022842"/>
    </source>
</evidence>
<organism evidence="22 23">
    <name type="scientific">Bacillus paramycoides</name>
    <dbReference type="NCBI Taxonomy" id="2026194"/>
    <lineage>
        <taxon>Bacteria</taxon>
        <taxon>Bacillati</taxon>
        <taxon>Bacillota</taxon>
        <taxon>Bacilli</taxon>
        <taxon>Bacillales</taxon>
        <taxon>Bacillaceae</taxon>
        <taxon>Bacillus</taxon>
        <taxon>Bacillus cereus group</taxon>
    </lineage>
</organism>
<evidence type="ECO:0000256" key="8">
    <source>
        <dbReference type="ARBA" id="ARBA00022741"/>
    </source>
</evidence>
<dbReference type="InterPro" id="IPR008147">
    <property type="entry name" value="Gln_synt_N"/>
</dbReference>
<dbReference type="SMART" id="SM01230">
    <property type="entry name" value="Gln-synt_C"/>
    <property type="match status" value="1"/>
</dbReference>
<evidence type="ECO:0000256" key="19">
    <source>
        <dbReference type="RuleBase" id="RU004356"/>
    </source>
</evidence>
<comment type="subunit">
    <text evidence="18">Oligomer of 12 subunits arranged in the form of two hexagons.</text>
</comment>
<comment type="caution">
    <text evidence="22">The sequence shown here is derived from an EMBL/GenBank/DDBJ whole genome shotgun (WGS) entry which is preliminary data.</text>
</comment>
<dbReference type="InterPro" id="IPR001637">
    <property type="entry name" value="Gln_synth_I_adenylation_site"/>
</dbReference>
<dbReference type="FunFam" id="3.30.590.10:FF:000003">
    <property type="entry name" value="Glutamine synthetase 2"/>
    <property type="match status" value="1"/>
</dbReference>
<dbReference type="EC" id="6.3.1.2" evidence="3 19"/>
<feature type="binding site" evidence="13">
    <location>
        <position position="184"/>
    </location>
    <ligand>
        <name>ATP</name>
        <dbReference type="ChEBI" id="CHEBI:30616"/>
    </ligand>
</feature>
<evidence type="ECO:0000259" key="21">
    <source>
        <dbReference type="PROSITE" id="PS51987"/>
    </source>
</evidence>
<comment type="cofactor">
    <cofactor evidence="14">
        <name>Mg(2+)</name>
        <dbReference type="ChEBI" id="CHEBI:18420"/>
    </cofactor>
    <text evidence="14">Binds 2 Mg(2+) ions per subunit.</text>
</comment>
<keyword evidence="15" id="KW-0597">Phosphoprotein</keyword>
<name>A0A1J9URP5_9BACI</name>
<keyword evidence="6 19" id="KW-0436">Ligase</keyword>
<dbReference type="PANTHER" id="PTHR43785:SF12">
    <property type="entry name" value="TYPE-1 GLUTAMINE SYNTHETASE 2"/>
    <property type="match status" value="1"/>
</dbReference>
<dbReference type="InterPro" id="IPR008146">
    <property type="entry name" value="Gln_synth_cat_dom"/>
</dbReference>
<evidence type="ECO:0000256" key="15">
    <source>
        <dbReference type="PIRSR" id="PIRSR604809-50"/>
    </source>
</evidence>
<dbReference type="SUPFAM" id="SSF54368">
    <property type="entry name" value="Glutamine synthetase, N-terminal domain"/>
    <property type="match status" value="1"/>
</dbReference>
<feature type="binding site" evidence="12">
    <location>
        <position position="316"/>
    </location>
    <ligand>
        <name>L-glutamate</name>
        <dbReference type="ChEBI" id="CHEBI:29985"/>
    </ligand>
</feature>
<keyword evidence="10 14" id="KW-0460">Magnesium</keyword>
<feature type="binding site" evidence="13">
    <location>
        <begin position="199"/>
        <end position="201"/>
    </location>
    <ligand>
        <name>ATP</name>
        <dbReference type="ChEBI" id="CHEBI:30616"/>
    </ligand>
</feature>
<evidence type="ECO:0000256" key="17">
    <source>
        <dbReference type="RuleBase" id="RU000384"/>
    </source>
</evidence>
<evidence type="ECO:0000256" key="16">
    <source>
        <dbReference type="PROSITE-ProRule" id="PRU01330"/>
    </source>
</evidence>
<dbReference type="Pfam" id="PF00120">
    <property type="entry name" value="Gln-synt_C"/>
    <property type="match status" value="1"/>
</dbReference>
<dbReference type="GO" id="GO:0046872">
    <property type="term" value="F:metal ion binding"/>
    <property type="evidence" value="ECO:0007669"/>
    <property type="project" value="UniProtKB-KW"/>
</dbReference>
<feature type="binding site" evidence="12">
    <location>
        <begin position="240"/>
        <end position="241"/>
    </location>
    <ligand>
        <name>L-glutamate</name>
        <dbReference type="ChEBI" id="CHEBI:29985"/>
    </ligand>
</feature>
<feature type="binding site" evidence="12">
    <location>
        <position position="335"/>
    </location>
    <ligand>
        <name>L-glutamate</name>
        <dbReference type="ChEBI" id="CHEBI:29985"/>
    </ligand>
</feature>
<dbReference type="PROSITE" id="PS51986">
    <property type="entry name" value="GS_BETA_GRASP"/>
    <property type="match status" value="1"/>
</dbReference>
<dbReference type="EMBL" id="MAOI01000040">
    <property type="protein sequence ID" value="OJD81480.1"/>
    <property type="molecule type" value="Genomic_DNA"/>
</dbReference>
<feature type="binding site" evidence="14">
    <location>
        <position position="245"/>
    </location>
    <ligand>
        <name>Mg(2+)</name>
        <dbReference type="ChEBI" id="CHEBI:18420"/>
        <label>1</label>
    </ligand>
</feature>
<dbReference type="Pfam" id="PF03951">
    <property type="entry name" value="Gln-synt_N"/>
    <property type="match status" value="1"/>
</dbReference>
<feature type="binding site" evidence="14">
    <location>
        <position position="189"/>
    </location>
    <ligand>
        <name>Mg(2+)</name>
        <dbReference type="ChEBI" id="CHEBI:18420"/>
        <label>1</label>
    </ligand>
</feature>
<evidence type="ECO:0000256" key="5">
    <source>
        <dbReference type="ARBA" id="ARBA00022490"/>
    </source>
</evidence>
<evidence type="ECO:0000313" key="22">
    <source>
        <dbReference type="EMBL" id="OJD81480.1"/>
    </source>
</evidence>
<dbReference type="PANTHER" id="PTHR43785">
    <property type="entry name" value="GAMMA-GLUTAMYLPUTRESCINE SYNTHETASE"/>
    <property type="match status" value="1"/>
</dbReference>
<evidence type="ECO:0000256" key="14">
    <source>
        <dbReference type="PIRSR" id="PIRSR604809-3"/>
    </source>
</evidence>
<dbReference type="RefSeq" id="WP_002172992.1">
    <property type="nucleotide sequence ID" value="NZ_CBCSHB010000013.1"/>
</dbReference>
<dbReference type="GO" id="GO:0006542">
    <property type="term" value="P:glutamine biosynthetic process"/>
    <property type="evidence" value="ECO:0007669"/>
    <property type="project" value="InterPro"/>
</dbReference>
<feature type="binding site" evidence="14">
    <location>
        <position position="333"/>
    </location>
    <ligand>
        <name>Mg(2+)</name>
        <dbReference type="ChEBI" id="CHEBI:18420"/>
        <label>1</label>
    </ligand>
</feature>
<dbReference type="NCBIfam" id="TIGR00653">
    <property type="entry name" value="GlnA"/>
    <property type="match status" value="1"/>
</dbReference>
<evidence type="ECO:0000256" key="18">
    <source>
        <dbReference type="RuleBase" id="RU000387"/>
    </source>
</evidence>
<comment type="similarity">
    <text evidence="2 16 17">Belongs to the glutamine synthetase family.</text>
</comment>
<dbReference type="GO" id="GO:0005524">
    <property type="term" value="F:ATP binding"/>
    <property type="evidence" value="ECO:0007669"/>
    <property type="project" value="UniProtKB-KW"/>
</dbReference>
<evidence type="ECO:0000256" key="2">
    <source>
        <dbReference type="ARBA" id="ARBA00009897"/>
    </source>
</evidence>
<dbReference type="GO" id="GO:0005737">
    <property type="term" value="C:cytoplasm"/>
    <property type="evidence" value="ECO:0007669"/>
    <property type="project" value="UniProtKB-SubCell"/>
</dbReference>
<evidence type="ECO:0000256" key="7">
    <source>
        <dbReference type="ARBA" id="ARBA00022723"/>
    </source>
</evidence>
<dbReference type="Gene3D" id="3.30.590.10">
    <property type="entry name" value="Glutamine synthetase/guanido kinase, catalytic domain"/>
    <property type="match status" value="1"/>
</dbReference>
<dbReference type="InterPro" id="IPR004809">
    <property type="entry name" value="Gln_synth_I"/>
</dbReference>
<accession>A0A1J9URP5</accession>
<keyword evidence="9 13" id="KW-0067">ATP-binding</keyword>
<feature type="binding site" evidence="14">
    <location>
        <position position="132"/>
    </location>
    <ligand>
        <name>Mg(2+)</name>
        <dbReference type="ChEBI" id="CHEBI:18420"/>
        <label>1</label>
    </ligand>
</feature>
<dbReference type="Gene3D" id="3.10.20.70">
    <property type="entry name" value="Glutamine synthetase, N-terminal domain"/>
    <property type="match status" value="1"/>
</dbReference>
<feature type="domain" description="GS catalytic" evidence="21">
    <location>
        <begin position="108"/>
        <end position="444"/>
    </location>
</feature>
<evidence type="ECO:0000256" key="6">
    <source>
        <dbReference type="ARBA" id="ARBA00022598"/>
    </source>
</evidence>
<dbReference type="GO" id="GO:0004356">
    <property type="term" value="F:glutamine synthetase activity"/>
    <property type="evidence" value="ECO:0007669"/>
    <property type="project" value="UniProtKB-EC"/>
</dbReference>
<comment type="subcellular location">
    <subcellularLocation>
        <location evidence="1 18">Cytoplasm</location>
    </subcellularLocation>
</comment>
<feature type="modified residue" description="O-AMP-tyrosine" evidence="15">
    <location>
        <position position="373"/>
    </location>
</feature>
<feature type="domain" description="GS beta-grasp" evidence="20">
    <location>
        <begin position="16"/>
        <end position="101"/>
    </location>
</feature>
<dbReference type="PROSITE" id="PS00181">
    <property type="entry name" value="GLNA_ATP"/>
    <property type="match status" value="1"/>
</dbReference>
<evidence type="ECO:0000256" key="3">
    <source>
        <dbReference type="ARBA" id="ARBA00012937"/>
    </source>
</evidence>
<evidence type="ECO:0000256" key="9">
    <source>
        <dbReference type="ARBA" id="ARBA00022840"/>
    </source>
</evidence>
<feature type="binding site" evidence="13">
    <location>
        <position position="316"/>
    </location>
    <ligand>
        <name>ATP</name>
        <dbReference type="ChEBI" id="CHEBI:30616"/>
    </ligand>
</feature>
<dbReference type="InterPro" id="IPR027303">
    <property type="entry name" value="Gln_synth_gly_rich_site"/>
</dbReference>
<evidence type="ECO:0000313" key="23">
    <source>
        <dbReference type="Proteomes" id="UP000182788"/>
    </source>
</evidence>
<sequence length="444" mass="50076">MARYTKEDIFRLAKEENVKYIRLQFTDLLGVIKNVEIPVSQLTKALDNKMMFDGSSIEGFVRIEESDMYLYPDLDTWVIFPWTAEKGKVARLICDIYNADGTPFEGDPRNNLKRVLKEMEALGFSDFNLGPEPEFFLFKVDEKGNPTLELNDNGGYFDLAPMDLGENCRRDIVLELEEMGFEIEASHHEVAPGQHEIDFKYANAIRSCDDIQTFKLVVKTIARKHGLHATFMPKPLYGVNGSGMHCNLSLFKNGENVFFDQNGELQLSDDARHFIAGILKHAPAFTAVANPTVNSYKRLVPGYEAPCYVAWSAQNRSPLVRIPASRGISTRVEVRSVDPAANPYLVMATLLAAGLDGIKNKLTPPAAVDRNIYVMTKEEREEAGIADLPATLAQALVTLQSNEVVCGALGDHLLEHFIEAKEIEWDIFRTQVHQWERDQYMSLY</sequence>
<evidence type="ECO:0000256" key="1">
    <source>
        <dbReference type="ARBA" id="ARBA00004496"/>
    </source>
</evidence>
<dbReference type="AlphaFoldDB" id="A0A1J9URP5"/>
<gene>
    <name evidence="22" type="ORF">BAU28_25900</name>
</gene>
<evidence type="ECO:0000256" key="12">
    <source>
        <dbReference type="PIRSR" id="PIRSR604809-1"/>
    </source>
</evidence>
<dbReference type="InterPro" id="IPR027302">
    <property type="entry name" value="Gln_synth_N_conserv_site"/>
</dbReference>
<dbReference type="InterPro" id="IPR036651">
    <property type="entry name" value="Gln_synt_N_sf"/>
</dbReference>
<evidence type="ECO:0000256" key="11">
    <source>
        <dbReference type="ARBA" id="ARBA00049436"/>
    </source>
</evidence>
<dbReference type="PROSITE" id="PS51987">
    <property type="entry name" value="GS_CATALYTIC"/>
    <property type="match status" value="1"/>
</dbReference>
<keyword evidence="8 13" id="KW-0547">Nucleotide-binding</keyword>
<dbReference type="Proteomes" id="UP000182788">
    <property type="component" value="Unassembled WGS sequence"/>
</dbReference>
<reference evidence="22 23" key="1">
    <citation type="submission" date="2016-06" db="EMBL/GenBank/DDBJ databases">
        <title>First insights into the genetic diversity and population structure of in the Bacillus cereus group bacteria from diverse marine environments.</title>
        <authorList>
            <person name="Liu Y."/>
            <person name="Lai Q."/>
            <person name="Shao Z."/>
        </authorList>
    </citation>
    <scope>NUCLEOTIDE SEQUENCE [LARGE SCALE GENOMIC DNA]</scope>
    <source>
        <strain evidence="22 23">NH24A2</strain>
    </source>
</reference>
<proteinExistence type="inferred from homology"/>